<dbReference type="GO" id="GO:0046461">
    <property type="term" value="P:neutral lipid catabolic process"/>
    <property type="evidence" value="ECO:0007669"/>
    <property type="project" value="TreeGrafter"/>
</dbReference>
<dbReference type="FunFam" id="3.40.50.1820:FF:000129">
    <property type="entry name" value="Autophagy related lipase Atg15, putative"/>
    <property type="match status" value="1"/>
</dbReference>
<feature type="compositionally biased region" description="Low complexity" evidence="19">
    <location>
        <begin position="568"/>
        <end position="587"/>
    </location>
</feature>
<proteinExistence type="inferred from homology"/>
<feature type="signal peptide" evidence="20">
    <location>
        <begin position="1"/>
        <end position="18"/>
    </location>
</feature>
<dbReference type="InterPro" id="IPR029058">
    <property type="entry name" value="AB_hydrolase_fold"/>
</dbReference>
<dbReference type="PANTHER" id="PTHR47175:SF2">
    <property type="entry name" value="LIPASE ATG15-RELATED"/>
    <property type="match status" value="1"/>
</dbReference>
<dbReference type="InterPro" id="IPR050805">
    <property type="entry name" value="ATG15_Lipase"/>
</dbReference>
<feature type="chain" id="PRO_5020609433" description="triacylglycerol lipase" evidence="20">
    <location>
        <begin position="19"/>
        <end position="611"/>
    </location>
</feature>
<keyword evidence="10" id="KW-0442">Lipid degradation</keyword>
<dbReference type="GO" id="GO:0004806">
    <property type="term" value="F:triacylglycerol lipase activity"/>
    <property type="evidence" value="ECO:0007669"/>
    <property type="project" value="UniProtKB-EC"/>
</dbReference>
<evidence type="ECO:0000256" key="14">
    <source>
        <dbReference type="ARBA" id="ARBA00023098"/>
    </source>
</evidence>
<evidence type="ECO:0000256" key="10">
    <source>
        <dbReference type="ARBA" id="ARBA00022963"/>
    </source>
</evidence>
<organism evidence="22 23">
    <name type="scientific">Elsinoe australis</name>
    <dbReference type="NCBI Taxonomy" id="40998"/>
    <lineage>
        <taxon>Eukaryota</taxon>
        <taxon>Fungi</taxon>
        <taxon>Dikarya</taxon>
        <taxon>Ascomycota</taxon>
        <taxon>Pezizomycotina</taxon>
        <taxon>Dothideomycetes</taxon>
        <taxon>Dothideomycetidae</taxon>
        <taxon>Myriangiales</taxon>
        <taxon>Elsinoaceae</taxon>
        <taxon>Elsinoe</taxon>
    </lineage>
</organism>
<dbReference type="EC" id="3.1.1.3" evidence="6"/>
<evidence type="ECO:0000313" key="22">
    <source>
        <dbReference type="EMBL" id="TKX26393.1"/>
    </source>
</evidence>
<dbReference type="GO" id="GO:0034496">
    <property type="term" value="P:multivesicular body membrane disassembly"/>
    <property type="evidence" value="ECO:0007669"/>
    <property type="project" value="TreeGrafter"/>
</dbReference>
<evidence type="ECO:0000256" key="6">
    <source>
        <dbReference type="ARBA" id="ARBA00013279"/>
    </source>
</evidence>
<evidence type="ECO:0000256" key="3">
    <source>
        <dbReference type="ARBA" id="ARBA00004343"/>
    </source>
</evidence>
<dbReference type="InterPro" id="IPR002921">
    <property type="entry name" value="Fungal_lipase-type"/>
</dbReference>
<keyword evidence="12" id="KW-1133">Transmembrane helix</keyword>
<keyword evidence="20" id="KW-0732">Signal</keyword>
<comment type="function">
    <text evidence="17">Lipase which is essential for lysis of subvacuolar cytoplasm to vacuole targeted bodies and intravacuolar autophagic bodies. Involved in the lysis of intravacuolar multivesicular body (MVB) vesicles. The intravacuolar membrane disintegration by ATG15 is critical to life span extension.</text>
</comment>
<feature type="domain" description="Fungal lipase-type" evidence="21">
    <location>
        <begin position="285"/>
        <end position="313"/>
    </location>
</feature>
<dbReference type="GO" id="GO:0004620">
    <property type="term" value="F:phospholipase activity"/>
    <property type="evidence" value="ECO:0007669"/>
    <property type="project" value="TreeGrafter"/>
</dbReference>
<comment type="similarity">
    <text evidence="4">Belongs to the AB hydrolase superfamily. Lipase family.</text>
</comment>
<dbReference type="EMBL" id="PTQR01000013">
    <property type="protein sequence ID" value="TKX26393.1"/>
    <property type="molecule type" value="Genomic_DNA"/>
</dbReference>
<evidence type="ECO:0000256" key="7">
    <source>
        <dbReference type="ARBA" id="ARBA00022692"/>
    </source>
</evidence>
<comment type="subunit">
    <text evidence="5">Binds to both phosphatidylinositol (PI) and phosphatidylinositol 3,5-bisphosphate (PIP2).</text>
</comment>
<comment type="catalytic activity">
    <reaction evidence="1">
        <text>a triacylglycerol + H2O = a diacylglycerol + a fatty acid + H(+)</text>
        <dbReference type="Rhea" id="RHEA:12044"/>
        <dbReference type="ChEBI" id="CHEBI:15377"/>
        <dbReference type="ChEBI" id="CHEBI:15378"/>
        <dbReference type="ChEBI" id="CHEBI:17855"/>
        <dbReference type="ChEBI" id="CHEBI:18035"/>
        <dbReference type="ChEBI" id="CHEBI:28868"/>
        <dbReference type="EC" id="3.1.1.3"/>
    </reaction>
</comment>
<dbReference type="Proteomes" id="UP000308133">
    <property type="component" value="Unassembled WGS sequence"/>
</dbReference>
<evidence type="ECO:0000256" key="15">
    <source>
        <dbReference type="ARBA" id="ARBA00023136"/>
    </source>
</evidence>
<dbReference type="Gene3D" id="3.40.50.1820">
    <property type="entry name" value="alpha/beta hydrolase"/>
    <property type="match status" value="1"/>
</dbReference>
<evidence type="ECO:0000256" key="12">
    <source>
        <dbReference type="ARBA" id="ARBA00022989"/>
    </source>
</evidence>
<feature type="region of interest" description="Disordered" evidence="19">
    <location>
        <begin position="564"/>
        <end position="587"/>
    </location>
</feature>
<evidence type="ECO:0000313" key="23">
    <source>
        <dbReference type="Proteomes" id="UP000308133"/>
    </source>
</evidence>
<name>A0A4U7B4V8_9PEZI</name>
<dbReference type="Pfam" id="PF01764">
    <property type="entry name" value="Lipase_3"/>
    <property type="match status" value="1"/>
</dbReference>
<dbReference type="AlphaFoldDB" id="A0A4U7B4V8"/>
<keyword evidence="11" id="KW-0735">Signal-anchor</keyword>
<keyword evidence="7" id="KW-0812">Transmembrane</keyword>
<evidence type="ECO:0000256" key="1">
    <source>
        <dbReference type="ARBA" id="ARBA00001024"/>
    </source>
</evidence>
<evidence type="ECO:0000256" key="18">
    <source>
        <dbReference type="ARBA" id="ARBA00029828"/>
    </source>
</evidence>
<sequence>MLLTNIFLLTSWTAAALAWSSQHDQQVLLPPIPGDRGRTPSKPSRPFPRNLDFSLRHIYHAGSHKYPGLLRKVDVHADTVLTQDETSEYSMGPGRNVSVSSKPTRIERMADRSRKTINSILEAGRMTGQAPYLDPSGWTLDEIEGPNVTDKQTVLSFAIMAANAYITKPGDGTWEEAKGGFNYTEDFGWEQDGLRGHIFADTENSTIVIGLKGTSMAIFDGADTTGNDKDNDNLFGSCCCGQGGQYLWKQVCDCMTNTWTCNNTCLTKSLREKSHYYHAAMDLYHNVTERYPDADVWLTGHSLGGVVTALLGLTYGLPVVTFEAFPDALAASRLGLPTPPGYRIGRHQERNNTGVYHFGHTADPVFTGTCNTATSGCTIAGYAFESQCHTGSVCTYDTVGDLGWRVGVSTHRITYVVANVVKKYDTVPVCEVDEDCVDCYKWKFYESNGTETTTSASTTTTSSRSSTRTATCQTPGWWGCLDETTSSTTTETSTLTTTTCLTPGWFGCKDLATTTLTTTITTSAAVPAPTVTTIPTTTATTTETTSVTPTSTCETPGWFGCKDPTPTPTSSSSRTATKTKKSSSTTTCTSKEWFGFVCVDPSPDAVPKTDL</sequence>
<evidence type="ECO:0000256" key="8">
    <source>
        <dbReference type="ARBA" id="ARBA00022753"/>
    </source>
</evidence>
<dbReference type="SUPFAM" id="SSF53474">
    <property type="entry name" value="alpha/beta-Hydrolases"/>
    <property type="match status" value="1"/>
</dbReference>
<protein>
    <recommendedName>
        <fullName evidence="6">triacylglycerol lipase</fullName>
        <ecNumber evidence="6">3.1.1.3</ecNumber>
    </recommendedName>
    <alternativeName>
        <fullName evidence="18">Autophagy-related protein 15</fullName>
    </alternativeName>
</protein>
<dbReference type="GO" id="GO:0006660">
    <property type="term" value="P:phosphatidylserine catabolic process"/>
    <property type="evidence" value="ECO:0007669"/>
    <property type="project" value="TreeGrafter"/>
</dbReference>
<dbReference type="GO" id="GO:0034727">
    <property type="term" value="P:piecemeal microautophagy of the nucleus"/>
    <property type="evidence" value="ECO:0007669"/>
    <property type="project" value="TreeGrafter"/>
</dbReference>
<dbReference type="GO" id="GO:0032585">
    <property type="term" value="C:multivesicular body membrane"/>
    <property type="evidence" value="ECO:0007669"/>
    <property type="project" value="UniProtKB-SubCell"/>
</dbReference>
<evidence type="ECO:0000256" key="2">
    <source>
        <dbReference type="ARBA" id="ARBA00004270"/>
    </source>
</evidence>
<evidence type="ECO:0000256" key="9">
    <source>
        <dbReference type="ARBA" id="ARBA00022801"/>
    </source>
</evidence>
<evidence type="ECO:0000256" key="11">
    <source>
        <dbReference type="ARBA" id="ARBA00022968"/>
    </source>
</evidence>
<keyword evidence="16" id="KW-0325">Glycoprotein</keyword>
<accession>A0A4U7B4V8</accession>
<evidence type="ECO:0000256" key="16">
    <source>
        <dbReference type="ARBA" id="ARBA00023180"/>
    </source>
</evidence>
<evidence type="ECO:0000256" key="17">
    <source>
        <dbReference type="ARBA" id="ARBA00024663"/>
    </source>
</evidence>
<evidence type="ECO:0000256" key="13">
    <source>
        <dbReference type="ARBA" id="ARBA00023006"/>
    </source>
</evidence>
<evidence type="ECO:0000256" key="20">
    <source>
        <dbReference type="SAM" id="SignalP"/>
    </source>
</evidence>
<evidence type="ECO:0000259" key="21">
    <source>
        <dbReference type="Pfam" id="PF01764"/>
    </source>
</evidence>
<keyword evidence="9" id="KW-0378">Hydrolase</keyword>
<keyword evidence="13" id="KW-0072">Autophagy</keyword>
<evidence type="ECO:0000256" key="4">
    <source>
        <dbReference type="ARBA" id="ARBA00010701"/>
    </source>
</evidence>
<comment type="subcellular location">
    <subcellularLocation>
        <location evidence="3">Endosome</location>
        <location evidence="3">Multivesicular body membrane</location>
        <topology evidence="3">Single-pass type II membrane protein</topology>
    </subcellularLocation>
    <subcellularLocation>
        <location evidence="2">Prevacuolar compartment membrane</location>
        <topology evidence="2">Single-pass type II membrane protein</topology>
    </subcellularLocation>
</comment>
<dbReference type="CDD" id="cd00519">
    <property type="entry name" value="Lipase_3"/>
    <property type="match status" value="1"/>
</dbReference>
<keyword evidence="15" id="KW-0472">Membrane</keyword>
<keyword evidence="14" id="KW-0443">Lipid metabolism</keyword>
<dbReference type="GO" id="GO:0005775">
    <property type="term" value="C:vacuolar lumen"/>
    <property type="evidence" value="ECO:0007669"/>
    <property type="project" value="TreeGrafter"/>
</dbReference>
<dbReference type="PANTHER" id="PTHR47175">
    <property type="entry name" value="LIPASE ATG15-RELATED"/>
    <property type="match status" value="1"/>
</dbReference>
<evidence type="ECO:0000256" key="19">
    <source>
        <dbReference type="SAM" id="MobiDB-lite"/>
    </source>
</evidence>
<keyword evidence="8" id="KW-0967">Endosome</keyword>
<gene>
    <name evidence="22" type="ORF">C1H76_1355</name>
</gene>
<comment type="caution">
    <text evidence="22">The sequence shown here is derived from an EMBL/GenBank/DDBJ whole genome shotgun (WGS) entry which is preliminary data.</text>
</comment>
<reference evidence="22 23" key="1">
    <citation type="submission" date="2018-02" db="EMBL/GenBank/DDBJ databases">
        <title>Draft genome sequences of Elsinoe sp., causing black scab on jojoba.</title>
        <authorList>
            <person name="Stodart B."/>
            <person name="Jeffress S."/>
            <person name="Ash G."/>
            <person name="Arun Chinnappa K."/>
        </authorList>
    </citation>
    <scope>NUCLEOTIDE SEQUENCE [LARGE SCALE GENOMIC DNA]</scope>
    <source>
        <strain evidence="22 23">Hillstone_2</strain>
    </source>
</reference>
<evidence type="ECO:0000256" key="5">
    <source>
        <dbReference type="ARBA" id="ARBA00011137"/>
    </source>
</evidence>